<organism evidence="1 2">
    <name type="scientific">Hyalomma asiaticum</name>
    <name type="common">Tick</name>
    <dbReference type="NCBI Taxonomy" id="266040"/>
    <lineage>
        <taxon>Eukaryota</taxon>
        <taxon>Metazoa</taxon>
        <taxon>Ecdysozoa</taxon>
        <taxon>Arthropoda</taxon>
        <taxon>Chelicerata</taxon>
        <taxon>Arachnida</taxon>
        <taxon>Acari</taxon>
        <taxon>Parasitiformes</taxon>
        <taxon>Ixodida</taxon>
        <taxon>Ixodoidea</taxon>
        <taxon>Ixodidae</taxon>
        <taxon>Hyalomminae</taxon>
        <taxon>Hyalomma</taxon>
    </lineage>
</organism>
<reference evidence="1" key="1">
    <citation type="submission" date="2020-05" db="EMBL/GenBank/DDBJ databases">
        <title>Large-scale comparative analyses of tick genomes elucidate their genetic diversity and vector capacities.</title>
        <authorList>
            <person name="Jia N."/>
            <person name="Wang J."/>
            <person name="Shi W."/>
            <person name="Du L."/>
            <person name="Sun Y."/>
            <person name="Zhan W."/>
            <person name="Jiang J."/>
            <person name="Wang Q."/>
            <person name="Zhang B."/>
            <person name="Ji P."/>
            <person name="Sakyi L.B."/>
            <person name="Cui X."/>
            <person name="Yuan T."/>
            <person name="Jiang B."/>
            <person name="Yang W."/>
            <person name="Lam T.T.-Y."/>
            <person name="Chang Q."/>
            <person name="Ding S."/>
            <person name="Wang X."/>
            <person name="Zhu J."/>
            <person name="Ruan X."/>
            <person name="Zhao L."/>
            <person name="Wei J."/>
            <person name="Que T."/>
            <person name="Du C."/>
            <person name="Cheng J."/>
            <person name="Dai P."/>
            <person name="Han X."/>
            <person name="Huang E."/>
            <person name="Gao Y."/>
            <person name="Liu J."/>
            <person name="Shao H."/>
            <person name="Ye R."/>
            <person name="Li L."/>
            <person name="Wei W."/>
            <person name="Wang X."/>
            <person name="Wang C."/>
            <person name="Yang T."/>
            <person name="Huo Q."/>
            <person name="Li W."/>
            <person name="Guo W."/>
            <person name="Chen H."/>
            <person name="Zhou L."/>
            <person name="Ni X."/>
            <person name="Tian J."/>
            <person name="Zhou Y."/>
            <person name="Sheng Y."/>
            <person name="Liu T."/>
            <person name="Pan Y."/>
            <person name="Xia L."/>
            <person name="Li J."/>
            <person name="Zhao F."/>
            <person name="Cao W."/>
        </authorList>
    </citation>
    <scope>NUCLEOTIDE SEQUENCE</scope>
    <source>
        <strain evidence="1">Hyas-2018</strain>
    </source>
</reference>
<keyword evidence="2" id="KW-1185">Reference proteome</keyword>
<proteinExistence type="predicted"/>
<dbReference type="EMBL" id="CM023484">
    <property type="protein sequence ID" value="KAH6933553.1"/>
    <property type="molecule type" value="Genomic_DNA"/>
</dbReference>
<evidence type="ECO:0000313" key="1">
    <source>
        <dbReference type="EMBL" id="KAH6933553.1"/>
    </source>
</evidence>
<dbReference type="Proteomes" id="UP000821845">
    <property type="component" value="Chromosome 4"/>
</dbReference>
<protein>
    <submittedName>
        <fullName evidence="1">Uncharacterized protein</fullName>
    </submittedName>
</protein>
<evidence type="ECO:0000313" key="2">
    <source>
        <dbReference type="Proteomes" id="UP000821845"/>
    </source>
</evidence>
<comment type="caution">
    <text evidence="1">The sequence shown here is derived from an EMBL/GenBank/DDBJ whole genome shotgun (WGS) entry which is preliminary data.</text>
</comment>
<accession>A0ACB7SFB5</accession>
<sequence length="81" mass="9072">MQDGKYERLKMVFGFCKAPQAMQKAIRHTFNSTPCTAMYIDDVGQGASAVSESLKLLQEALHEVKLNGLKMDIRKCELIPP</sequence>
<name>A0ACB7SFB5_HYAAI</name>
<gene>
    <name evidence="1" type="ORF">HPB50_016276</name>
</gene>